<dbReference type="EMBL" id="STFF01000005">
    <property type="protein sequence ID" value="THU36913.1"/>
    <property type="molecule type" value="Genomic_DNA"/>
</dbReference>
<sequence length="453" mass="48476">MAKASRDTLREVSLAPLKKFAKDIKDQNAILNESYSKLAGRITTLQKRISKSTNADDIERYAKNLELMKKAAAKHPGNPANFEKGKSGGGGGKDGKSGGGLLGSVAGLFKADGLLGKESVGSFLKTGVKLQEDLVKIPVKDRTAADKANLERSGLSATATETDTVGKKFEKFKEKLQMGIGDVALSFMPLLDKLLGFGNTLIDTLLPQIMQFAQPIMDILNSLPLEDILGNIMKVITAILAAVGPIIEELKPLFDALFESFNPLLQSVGGLIIALVEGLGPILSLIVHIAVAILGPVVKGLAKAFSWLVDIVTAIVKFVSPIIEFITRAISMIVDGVMKMFGLGNKKNGTTGFYRDEKKDVKSSVTVTEAVEQKNSGLLKVAKSESKTEVNTQANKTAGSIASGGPRVININGVKFADKIEMHVLSAKEGFRDLEVHMQEMFLRILNSGAAIK</sequence>
<reference evidence="2 3" key="1">
    <citation type="submission" date="2019-04" db="EMBL/GenBank/DDBJ databases">
        <title>Niastella caeni sp. nov., isolated from activated sludge.</title>
        <authorList>
            <person name="Sheng M."/>
        </authorList>
    </citation>
    <scope>NUCLEOTIDE SEQUENCE [LARGE SCALE GENOMIC DNA]</scope>
    <source>
        <strain evidence="2 3">HX-2-15</strain>
    </source>
</reference>
<keyword evidence="3" id="KW-1185">Reference proteome</keyword>
<dbReference type="AlphaFoldDB" id="A0A4S8HNR0"/>
<dbReference type="OrthoDB" id="1219342at2"/>
<evidence type="ECO:0000256" key="1">
    <source>
        <dbReference type="SAM" id="MobiDB-lite"/>
    </source>
</evidence>
<gene>
    <name evidence="2" type="ORF">FAM09_18290</name>
</gene>
<feature type="region of interest" description="Disordered" evidence="1">
    <location>
        <begin position="72"/>
        <end position="96"/>
    </location>
</feature>
<proteinExistence type="predicted"/>
<comment type="caution">
    <text evidence="2">The sequence shown here is derived from an EMBL/GenBank/DDBJ whole genome shotgun (WGS) entry which is preliminary data.</text>
</comment>
<evidence type="ECO:0000313" key="2">
    <source>
        <dbReference type="EMBL" id="THU36913.1"/>
    </source>
</evidence>
<name>A0A4S8HNR0_9BACT</name>
<protein>
    <submittedName>
        <fullName evidence="2">Uncharacterized protein</fullName>
    </submittedName>
</protein>
<organism evidence="2 3">
    <name type="scientific">Niastella caeni</name>
    <dbReference type="NCBI Taxonomy" id="2569763"/>
    <lineage>
        <taxon>Bacteria</taxon>
        <taxon>Pseudomonadati</taxon>
        <taxon>Bacteroidota</taxon>
        <taxon>Chitinophagia</taxon>
        <taxon>Chitinophagales</taxon>
        <taxon>Chitinophagaceae</taxon>
        <taxon>Niastella</taxon>
    </lineage>
</organism>
<feature type="compositionally biased region" description="Gly residues" evidence="1">
    <location>
        <begin position="87"/>
        <end position="96"/>
    </location>
</feature>
<evidence type="ECO:0000313" key="3">
    <source>
        <dbReference type="Proteomes" id="UP000306918"/>
    </source>
</evidence>
<dbReference type="RefSeq" id="WP_136578589.1">
    <property type="nucleotide sequence ID" value="NZ_STFF01000005.1"/>
</dbReference>
<dbReference type="Proteomes" id="UP000306918">
    <property type="component" value="Unassembled WGS sequence"/>
</dbReference>
<accession>A0A4S8HNR0</accession>